<name>A0A6J5L9T2_9CAUD</name>
<proteinExistence type="predicted"/>
<dbReference type="EMBL" id="LR796242">
    <property type="protein sequence ID" value="CAB4131314.1"/>
    <property type="molecule type" value="Genomic_DNA"/>
</dbReference>
<accession>A0A6J5L9T2</accession>
<organism evidence="1">
    <name type="scientific">uncultured Caudovirales phage</name>
    <dbReference type="NCBI Taxonomy" id="2100421"/>
    <lineage>
        <taxon>Viruses</taxon>
        <taxon>Duplodnaviria</taxon>
        <taxon>Heunggongvirae</taxon>
        <taxon>Uroviricota</taxon>
        <taxon>Caudoviricetes</taxon>
        <taxon>Peduoviridae</taxon>
        <taxon>Maltschvirus</taxon>
        <taxon>Maltschvirus maltsch</taxon>
    </lineage>
</organism>
<sequence>MDQSTINLALSAALAIAGWFARQLWEAVKALKDDLHRLEADMPRTYVLKDDMDKRMDHIETMFQRIYDKLDGKQDK</sequence>
<gene>
    <name evidence="1" type="ORF">UFOVP120_78</name>
</gene>
<protein>
    <submittedName>
        <fullName evidence="1">Uncharacterized protein</fullName>
    </submittedName>
</protein>
<evidence type="ECO:0000313" key="1">
    <source>
        <dbReference type="EMBL" id="CAB4131314.1"/>
    </source>
</evidence>
<reference evidence="1" key="1">
    <citation type="submission" date="2020-04" db="EMBL/GenBank/DDBJ databases">
        <authorList>
            <person name="Chiriac C."/>
            <person name="Salcher M."/>
            <person name="Ghai R."/>
            <person name="Kavagutti S V."/>
        </authorList>
    </citation>
    <scope>NUCLEOTIDE SEQUENCE</scope>
</reference>